<protein>
    <submittedName>
        <fullName evidence="2">Uncharacterized protein</fullName>
    </submittedName>
</protein>
<feature type="region of interest" description="Disordered" evidence="1">
    <location>
        <begin position="87"/>
        <end position="199"/>
    </location>
</feature>
<feature type="compositionally biased region" description="Acidic residues" evidence="1">
    <location>
        <begin position="307"/>
        <end position="320"/>
    </location>
</feature>
<feature type="compositionally biased region" description="Polar residues" evidence="1">
    <location>
        <begin position="171"/>
        <end position="184"/>
    </location>
</feature>
<evidence type="ECO:0000256" key="1">
    <source>
        <dbReference type="SAM" id="MobiDB-lite"/>
    </source>
</evidence>
<dbReference type="PANTHER" id="PTHR15132">
    <property type="entry name" value="SNRNA-ACTIVATING PROTEIN COMPLEX SUBUNIT 2"/>
    <property type="match status" value="1"/>
</dbReference>
<gene>
    <name evidence="2" type="ORF">HOLleu_22527</name>
</gene>
<dbReference type="GO" id="GO:0016604">
    <property type="term" value="C:nuclear body"/>
    <property type="evidence" value="ECO:0007669"/>
    <property type="project" value="TreeGrafter"/>
</dbReference>
<comment type="caution">
    <text evidence="2">The sequence shown here is derived from an EMBL/GenBank/DDBJ whole genome shotgun (WGS) entry which is preliminary data.</text>
</comment>
<dbReference type="InterPro" id="IPR021281">
    <property type="entry name" value="SNAPC2"/>
</dbReference>
<feature type="compositionally biased region" description="Basic and acidic residues" evidence="1">
    <location>
        <begin position="98"/>
        <end position="107"/>
    </location>
</feature>
<dbReference type="AlphaFoldDB" id="A0A9Q1H787"/>
<feature type="region of interest" description="Disordered" evidence="1">
    <location>
        <begin position="280"/>
        <end position="330"/>
    </location>
</feature>
<name>A0A9Q1H787_HOLLE</name>
<evidence type="ECO:0000313" key="2">
    <source>
        <dbReference type="EMBL" id="KAJ8035338.1"/>
    </source>
</evidence>
<dbReference type="GO" id="GO:0009301">
    <property type="term" value="P:snRNA transcription"/>
    <property type="evidence" value="ECO:0007669"/>
    <property type="project" value="InterPro"/>
</dbReference>
<dbReference type="Pfam" id="PF11035">
    <property type="entry name" value="SNAPC2"/>
    <property type="match status" value="1"/>
</dbReference>
<reference evidence="2" key="1">
    <citation type="submission" date="2021-10" db="EMBL/GenBank/DDBJ databases">
        <title>Tropical sea cucumber genome reveals ecological adaptation and Cuvierian tubules defense mechanism.</title>
        <authorList>
            <person name="Chen T."/>
        </authorList>
    </citation>
    <scope>NUCLEOTIDE SEQUENCE</scope>
    <source>
        <strain evidence="2">Nanhai2018</strain>
        <tissue evidence="2">Muscle</tissue>
    </source>
</reference>
<dbReference type="Proteomes" id="UP001152320">
    <property type="component" value="Chromosome 10"/>
</dbReference>
<accession>A0A9Q1H787</accession>
<organism evidence="2 3">
    <name type="scientific">Holothuria leucospilota</name>
    <name type="common">Black long sea cucumber</name>
    <name type="synonym">Mertensiothuria leucospilota</name>
    <dbReference type="NCBI Taxonomy" id="206669"/>
    <lineage>
        <taxon>Eukaryota</taxon>
        <taxon>Metazoa</taxon>
        <taxon>Echinodermata</taxon>
        <taxon>Eleutherozoa</taxon>
        <taxon>Echinozoa</taxon>
        <taxon>Holothuroidea</taxon>
        <taxon>Aspidochirotacea</taxon>
        <taxon>Aspidochirotida</taxon>
        <taxon>Holothuriidae</taxon>
        <taxon>Holothuria</taxon>
    </lineage>
</organism>
<dbReference type="PANTHER" id="PTHR15132:SF1">
    <property type="entry name" value="SNRNA-ACTIVATING PROTEIN COMPLEX SUBUNIT 2"/>
    <property type="match status" value="1"/>
</dbReference>
<evidence type="ECO:0000313" key="3">
    <source>
        <dbReference type="Proteomes" id="UP001152320"/>
    </source>
</evidence>
<dbReference type="GO" id="GO:0016251">
    <property type="term" value="F:RNA polymerase II general transcription initiation factor activity"/>
    <property type="evidence" value="ECO:0007669"/>
    <property type="project" value="InterPro"/>
</dbReference>
<feature type="compositionally biased region" description="Basic residues" evidence="1">
    <location>
        <begin position="134"/>
        <end position="146"/>
    </location>
</feature>
<feature type="compositionally biased region" description="Polar residues" evidence="1">
    <location>
        <begin position="108"/>
        <end position="122"/>
    </location>
</feature>
<proteinExistence type="predicted"/>
<dbReference type="OrthoDB" id="5990578at2759"/>
<feature type="compositionally biased region" description="Polar residues" evidence="1">
    <location>
        <begin position="153"/>
        <end position="162"/>
    </location>
</feature>
<sequence>MLNIYSVEANSMQERNKTLRFGSLYKYINALQKDEKLPEITPAESVVLLDCFQHLADTLRICDCEAQSEFMRAQYQKYFSLLYETPGPKKVTGKQRNNSKEETDKGSNKFTVLQVTSQTTGQRPLMKAQLVKKTDKKKRKKKKVVKNGKSLTEEQGQSSSQRLVEDEEQRSPQPLNKSGKQVSGTVVGKDTGGKDVEVDKDFTIGEKETIEKKRLPSSGPDTQAESGFVESLDEKLTEDLDPDSPDFLARFANNFSLGSLNPFEIPTELLYLRKKERNSGELLTESLSSMPAGGTLCSVDSDRSIEGGDEISQEGEDLSEVDLTTKNSGS</sequence>
<keyword evidence="3" id="KW-1185">Reference proteome</keyword>
<dbReference type="EMBL" id="JAIZAY010000010">
    <property type="protein sequence ID" value="KAJ8035338.1"/>
    <property type="molecule type" value="Genomic_DNA"/>
</dbReference>